<dbReference type="PANTHER" id="PTHR33463:SF198">
    <property type="entry name" value="RPP4C3"/>
    <property type="match status" value="1"/>
</dbReference>
<dbReference type="InterPro" id="IPR027417">
    <property type="entry name" value="P-loop_NTPase"/>
</dbReference>
<keyword evidence="5" id="KW-0547">Nucleotide-binding</keyword>
<evidence type="ECO:0000256" key="1">
    <source>
        <dbReference type="ARBA" id="ARBA00008894"/>
    </source>
</evidence>
<dbReference type="Gene3D" id="3.40.50.300">
    <property type="entry name" value="P-loop containing nucleotide triphosphate hydrolases"/>
    <property type="match status" value="1"/>
</dbReference>
<evidence type="ECO:0000256" key="5">
    <source>
        <dbReference type="ARBA" id="ARBA00022840"/>
    </source>
</evidence>
<dbReference type="FunFam" id="1.10.8.430:FF:000003">
    <property type="entry name" value="Probable disease resistance protein At5g66910"/>
    <property type="match status" value="1"/>
</dbReference>
<dbReference type="InterPro" id="IPR001611">
    <property type="entry name" value="Leu-rich_rpt"/>
</dbReference>
<dbReference type="Gene3D" id="3.80.10.10">
    <property type="entry name" value="Ribonuclease Inhibitor"/>
    <property type="match status" value="2"/>
</dbReference>
<dbReference type="GO" id="GO:0043531">
    <property type="term" value="F:ADP binding"/>
    <property type="evidence" value="ECO:0007669"/>
    <property type="project" value="InterPro"/>
</dbReference>
<name>A0A2U1MZZ6_ARTAN</name>
<dbReference type="InterPro" id="IPR002182">
    <property type="entry name" value="NB-ARC"/>
</dbReference>
<accession>A0A2U1MZZ6</accession>
<dbReference type="Gene3D" id="1.10.8.430">
    <property type="entry name" value="Helical domain of apoptotic protease-activating factors"/>
    <property type="match status" value="1"/>
</dbReference>
<dbReference type="STRING" id="35608.A0A2U1MZZ6"/>
<dbReference type="InterPro" id="IPR032675">
    <property type="entry name" value="LRR_dom_sf"/>
</dbReference>
<evidence type="ECO:0000256" key="6">
    <source>
        <dbReference type="SAM" id="Coils"/>
    </source>
</evidence>
<dbReference type="SUPFAM" id="SSF52058">
    <property type="entry name" value="L domain-like"/>
    <property type="match status" value="1"/>
</dbReference>
<dbReference type="Pfam" id="PF23598">
    <property type="entry name" value="LRR_14"/>
    <property type="match status" value="1"/>
</dbReference>
<keyword evidence="4" id="KW-0611">Plant defense</keyword>
<dbReference type="PRINTS" id="PR00364">
    <property type="entry name" value="DISEASERSIST"/>
</dbReference>
<gene>
    <name evidence="8" type="ORF">CTI12_AA324660</name>
</gene>
<proteinExistence type="inferred from homology"/>
<feature type="domain" description="AAA+ ATPase" evidence="7">
    <location>
        <begin position="175"/>
        <end position="310"/>
    </location>
</feature>
<dbReference type="OrthoDB" id="1579323at2759"/>
<dbReference type="InterPro" id="IPR057135">
    <property type="entry name" value="At4g27190-like_LRR"/>
</dbReference>
<keyword evidence="5" id="KW-0067">ATP-binding</keyword>
<comment type="similarity">
    <text evidence="1">Belongs to the disease resistance NB-LRR family.</text>
</comment>
<keyword evidence="2" id="KW-0433">Leucine-rich repeat</keyword>
<reference evidence="8 9" key="1">
    <citation type="journal article" date="2018" name="Mol. Plant">
        <title>The genome of Artemisia annua provides insight into the evolution of Asteraceae family and artemisinin biosynthesis.</title>
        <authorList>
            <person name="Shen Q."/>
            <person name="Zhang L."/>
            <person name="Liao Z."/>
            <person name="Wang S."/>
            <person name="Yan T."/>
            <person name="Shi P."/>
            <person name="Liu M."/>
            <person name="Fu X."/>
            <person name="Pan Q."/>
            <person name="Wang Y."/>
            <person name="Lv Z."/>
            <person name="Lu X."/>
            <person name="Zhang F."/>
            <person name="Jiang W."/>
            <person name="Ma Y."/>
            <person name="Chen M."/>
            <person name="Hao X."/>
            <person name="Li L."/>
            <person name="Tang Y."/>
            <person name="Lv G."/>
            <person name="Zhou Y."/>
            <person name="Sun X."/>
            <person name="Brodelius P.E."/>
            <person name="Rose J.K.C."/>
            <person name="Tang K."/>
        </authorList>
    </citation>
    <scope>NUCLEOTIDE SEQUENCE [LARGE SCALE GENOMIC DNA]</scope>
    <source>
        <strain evidence="9">cv. Huhao1</strain>
        <tissue evidence="8">Leaf</tissue>
    </source>
</reference>
<dbReference type="InterPro" id="IPR055414">
    <property type="entry name" value="LRR_R13L4/SHOC2-like"/>
</dbReference>
<evidence type="ECO:0000313" key="8">
    <source>
        <dbReference type="EMBL" id="PWA66841.1"/>
    </source>
</evidence>
<dbReference type="InterPro" id="IPR036388">
    <property type="entry name" value="WH-like_DNA-bd_sf"/>
</dbReference>
<dbReference type="Proteomes" id="UP000245207">
    <property type="component" value="Unassembled WGS sequence"/>
</dbReference>
<dbReference type="SMART" id="SM00382">
    <property type="entry name" value="AAA"/>
    <property type="match status" value="1"/>
</dbReference>
<evidence type="ECO:0000256" key="3">
    <source>
        <dbReference type="ARBA" id="ARBA00022737"/>
    </source>
</evidence>
<evidence type="ECO:0000256" key="4">
    <source>
        <dbReference type="ARBA" id="ARBA00022821"/>
    </source>
</evidence>
<dbReference type="InterPro" id="IPR003593">
    <property type="entry name" value="AAA+_ATPase"/>
</dbReference>
<keyword evidence="9" id="KW-1185">Reference proteome</keyword>
<evidence type="ECO:0000259" key="7">
    <source>
        <dbReference type="SMART" id="SM00382"/>
    </source>
</evidence>
<dbReference type="PANTHER" id="PTHR33463">
    <property type="entry name" value="NB-ARC DOMAIN-CONTAINING PROTEIN-RELATED"/>
    <property type="match status" value="1"/>
</dbReference>
<dbReference type="InterPro" id="IPR042197">
    <property type="entry name" value="Apaf_helical"/>
</dbReference>
<dbReference type="Pfam" id="PF13855">
    <property type="entry name" value="LRR_8"/>
    <property type="match status" value="1"/>
</dbReference>
<dbReference type="GO" id="GO:0006952">
    <property type="term" value="P:defense response"/>
    <property type="evidence" value="ECO:0007669"/>
    <property type="project" value="UniProtKB-KW"/>
</dbReference>
<keyword evidence="6" id="KW-0175">Coiled coil</keyword>
<dbReference type="Gene3D" id="1.10.10.10">
    <property type="entry name" value="Winged helix-like DNA-binding domain superfamily/Winged helix DNA-binding domain"/>
    <property type="match status" value="1"/>
</dbReference>
<dbReference type="GO" id="GO:0005524">
    <property type="term" value="F:ATP binding"/>
    <property type="evidence" value="ECO:0007669"/>
    <property type="project" value="UniProtKB-KW"/>
</dbReference>
<organism evidence="8 9">
    <name type="scientific">Artemisia annua</name>
    <name type="common">Sweet wormwood</name>
    <dbReference type="NCBI Taxonomy" id="35608"/>
    <lineage>
        <taxon>Eukaryota</taxon>
        <taxon>Viridiplantae</taxon>
        <taxon>Streptophyta</taxon>
        <taxon>Embryophyta</taxon>
        <taxon>Tracheophyta</taxon>
        <taxon>Spermatophyta</taxon>
        <taxon>Magnoliopsida</taxon>
        <taxon>eudicotyledons</taxon>
        <taxon>Gunneridae</taxon>
        <taxon>Pentapetalae</taxon>
        <taxon>asterids</taxon>
        <taxon>campanulids</taxon>
        <taxon>Asterales</taxon>
        <taxon>Asteraceae</taxon>
        <taxon>Asteroideae</taxon>
        <taxon>Anthemideae</taxon>
        <taxon>Artemisiinae</taxon>
        <taxon>Artemisia</taxon>
    </lineage>
</organism>
<feature type="coiled-coil region" evidence="6">
    <location>
        <begin position="26"/>
        <end position="60"/>
    </location>
</feature>
<sequence length="1018" mass="115173">MEAANTVIGKVADLLFSAAKQEIDHVRNCSKNVDKLRKEVEKLKDMKGRVQQQIDRAKGKGDDLLEGVQRWIDQAGVEVSMAEDFLEQEANAKKTCFNLRWCVNLSTLSHYSKTATNKALSLIDHREGGKDFEDRVSIPTSAPRDIDLYQRKNYDQIHSHKLLLNKIVASIEDESIQIVGIYGVGGVGKTTLAKEVAAQMKKVFADVVIVTVSQNVESEKIKAKFEDTAKRIEKKEKVLVVLDDLWKELPLDEVGIPCGSNYKNCKILLTSRRENVCVAMNTQKNICVESLAEDEAWILFKNVVGEKVETDAEFNKIAKEIILECGGLPLIIKVVGNALKTKSIKIWEAACDRLRNHVSRDIDEEVTQAFNHLKLSYDYLVSKEAKSCFLLCSMFPEDADIELENLVQYGIGLEKFDDLQSIEDARNRVQIAVNTLKSSCLLLDGDGKGTTKMHDVVRDMALLIASEGNKKTVVEAGKGLSQWHPRNATESYIGISLIQNRIRKLPDHEFHFPHLDSFLIPDNIVLESVPDKFIRAIKNVKVLDMKDNCISSLPRSFNLLTKLCMLNLSRNVYFDEISILGELRNLQMLILNGTNIKEIPKEIGQLTKLRCLSAKFCYRLSQIAPGVISNLYLLEELCVGFFRGGDRSSLEEIPNLPFLTKLELIVSDFDGIPKNLEFGKLQYFEILVGTKMLLAETRLIRDRLPYVSENKRILILKGIDIPFMKPYSKLIKAAEDIHIHCYKGFENILTVMFSEGIDEFKGITIYGARGEAFCLVDQKAKGKFFSKVKIFILSLIFSLEVLWNCPDEYISFHNLEKFEISFCEKLKRLFPVSVAKGLVNLRSLILSGCSSLESVICVGYEEEAGNNEIEMLAREVDFEFPRLSFIVIEHLAKLKSFCNGHSTIKYPSLEVVSVSNCPNMETWGYGIHDMPKMDFRHQGTSYNINDYVLMCHEIKAKAMSIIEIHIETDDMQLRLGSVEAMAGGSQGSLSTKGRYFCDAIRNLTRRKIIKSMFEELMV</sequence>
<dbReference type="EMBL" id="PKPP01003953">
    <property type="protein sequence ID" value="PWA66841.1"/>
    <property type="molecule type" value="Genomic_DNA"/>
</dbReference>
<dbReference type="SUPFAM" id="SSF52540">
    <property type="entry name" value="P-loop containing nucleoside triphosphate hydrolases"/>
    <property type="match status" value="1"/>
</dbReference>
<protein>
    <submittedName>
        <fullName evidence="8">NB-ARC domains-containing protein</fullName>
    </submittedName>
</protein>
<comment type="caution">
    <text evidence="8">The sequence shown here is derived from an EMBL/GenBank/DDBJ whole genome shotgun (WGS) entry which is preliminary data.</text>
</comment>
<dbReference type="Pfam" id="PF00931">
    <property type="entry name" value="NB-ARC"/>
    <property type="match status" value="1"/>
</dbReference>
<dbReference type="AlphaFoldDB" id="A0A2U1MZZ6"/>
<dbReference type="InterPro" id="IPR050905">
    <property type="entry name" value="Plant_NBS-LRR"/>
</dbReference>
<evidence type="ECO:0000313" key="9">
    <source>
        <dbReference type="Proteomes" id="UP000245207"/>
    </source>
</evidence>
<keyword evidence="3" id="KW-0677">Repeat</keyword>
<evidence type="ECO:0000256" key="2">
    <source>
        <dbReference type="ARBA" id="ARBA00022614"/>
    </source>
</evidence>
<dbReference type="Pfam" id="PF23247">
    <property type="entry name" value="LRR_RPS2"/>
    <property type="match status" value="1"/>
</dbReference>